<dbReference type="Gene3D" id="2.60.120.10">
    <property type="entry name" value="Jelly Rolls"/>
    <property type="match status" value="1"/>
</dbReference>
<feature type="transmembrane region" description="Helical" evidence="5">
    <location>
        <begin position="106"/>
        <end position="124"/>
    </location>
</feature>
<dbReference type="Gene3D" id="1.10.287.1260">
    <property type="match status" value="1"/>
</dbReference>
<sequence>MQHPLNQLLLPIAAAVVNLLVFLWKMGPRRPVVYAAIKSAAFALFTVTMLTYGVVPTQAAQHIALPAMRFVSGVLEVVWWLLSAAAVSSVVRAYYAVGLSLRQHRFTLDVIATLLYAGAAMAITTDVLDIPLKGVLATSGALAIVLGLALQSTLSDLFSGLLINATSPYRVGDAVTLDDSTEGEVVEITWRATHIAKTNRDTIVVPNSVIAKSRIINRSVPAGAHATVAKFDAFTKFRPSDVVRALELAIDTCVGIANHPTPTIATTLVGRRTTRYEITFFPTGQRSSIEVLNRFYDAAHRHMESFSALIEPFDTAVGGGESALTYRLIEGIGVFGTLSRMQRVQLAAALVRRELTPGHVILAAGEMSRAITIIAHGIVGATSQRGDADDIVRFGPREYFGESGPIAGVTSYVSFVARTYVIAYELPRGVVASLLKQHSDVAHALAARLAARERKGQALMHPVHEAEFSRNGLIDWIYHRIKSMHHSQA</sequence>
<proteinExistence type="predicted"/>
<dbReference type="Pfam" id="PF00027">
    <property type="entry name" value="cNMP_binding"/>
    <property type="match status" value="1"/>
</dbReference>
<feature type="domain" description="Cyclic nucleotide-binding" evidence="6">
    <location>
        <begin position="334"/>
        <end position="452"/>
    </location>
</feature>
<reference evidence="7 8" key="1">
    <citation type="journal article" date="2016" name="Gene">
        <title>PacBio SMRT assembly of a complex multi-replicon genome reveals chlorocatechol degradative operon in a region of genome plasticity.</title>
        <authorList>
            <person name="Ricker N."/>
            <person name="Shen S.Y."/>
            <person name="Goordial J."/>
            <person name="Jin S."/>
            <person name="Fulthorpe R.R."/>
        </authorList>
    </citation>
    <scope>NUCLEOTIDE SEQUENCE [LARGE SCALE GENOMIC DNA]</scope>
    <source>
        <strain evidence="7 8">OLGA172</strain>
    </source>
</reference>
<dbReference type="InterPro" id="IPR000595">
    <property type="entry name" value="cNMP-bd_dom"/>
</dbReference>
<feature type="transmembrane region" description="Helical" evidence="5">
    <location>
        <begin position="6"/>
        <end position="24"/>
    </location>
</feature>
<evidence type="ECO:0000256" key="4">
    <source>
        <dbReference type="ARBA" id="ARBA00023136"/>
    </source>
</evidence>
<keyword evidence="8" id="KW-1185">Reference proteome</keyword>
<dbReference type="PROSITE" id="PS50042">
    <property type="entry name" value="CNMP_BINDING_3"/>
    <property type="match status" value="1"/>
</dbReference>
<gene>
    <name evidence="7" type="ORF">AYM40_23065</name>
</gene>
<evidence type="ECO:0000256" key="1">
    <source>
        <dbReference type="ARBA" id="ARBA00004370"/>
    </source>
</evidence>
<organism evidence="7 8">
    <name type="scientific">Paraburkholderia phytofirmans OLGA172</name>
    <dbReference type="NCBI Taxonomy" id="1417228"/>
    <lineage>
        <taxon>Bacteria</taxon>
        <taxon>Pseudomonadati</taxon>
        <taxon>Pseudomonadota</taxon>
        <taxon>Betaproteobacteria</taxon>
        <taxon>Burkholderiales</taxon>
        <taxon>Burkholderiaceae</taxon>
        <taxon>Paraburkholderia</taxon>
    </lineage>
</organism>
<feature type="transmembrane region" description="Helical" evidence="5">
    <location>
        <begin position="36"/>
        <end position="57"/>
    </location>
</feature>
<dbReference type="SUPFAM" id="SSF51206">
    <property type="entry name" value="cAMP-binding domain-like"/>
    <property type="match status" value="1"/>
</dbReference>
<accession>A0A160FQS6</accession>
<dbReference type="InterPro" id="IPR014710">
    <property type="entry name" value="RmlC-like_jellyroll"/>
</dbReference>
<dbReference type="GO" id="GO:0016020">
    <property type="term" value="C:membrane"/>
    <property type="evidence" value="ECO:0007669"/>
    <property type="project" value="UniProtKB-SubCell"/>
</dbReference>
<dbReference type="RefSeq" id="WP_063498565.1">
    <property type="nucleotide sequence ID" value="NZ_CP014579.1"/>
</dbReference>
<evidence type="ECO:0000259" key="6">
    <source>
        <dbReference type="PROSITE" id="PS50042"/>
    </source>
</evidence>
<dbReference type="STRING" id="1804984.AYM40_23065"/>
<dbReference type="Pfam" id="PF00924">
    <property type="entry name" value="MS_channel_2nd"/>
    <property type="match status" value="1"/>
</dbReference>
<evidence type="ECO:0000256" key="5">
    <source>
        <dbReference type="SAM" id="Phobius"/>
    </source>
</evidence>
<dbReference type="InterPro" id="IPR023408">
    <property type="entry name" value="MscS_beta-dom_sf"/>
</dbReference>
<keyword evidence="2 5" id="KW-0812">Transmembrane</keyword>
<dbReference type="Proteomes" id="UP000076852">
    <property type="component" value="Chromosome 2"/>
</dbReference>
<dbReference type="InterPro" id="IPR010920">
    <property type="entry name" value="LSM_dom_sf"/>
</dbReference>
<comment type="subcellular location">
    <subcellularLocation>
        <location evidence="1">Membrane</location>
    </subcellularLocation>
</comment>
<protein>
    <recommendedName>
        <fullName evidence="6">Cyclic nucleotide-binding domain-containing protein</fullName>
    </recommendedName>
</protein>
<dbReference type="KEGG" id="buz:AYM40_23065"/>
<dbReference type="Gene3D" id="2.30.30.60">
    <property type="match status" value="1"/>
</dbReference>
<dbReference type="PANTHER" id="PTHR30566:SF5">
    <property type="entry name" value="MECHANOSENSITIVE ION CHANNEL PROTEIN 1, MITOCHONDRIAL-RELATED"/>
    <property type="match status" value="1"/>
</dbReference>
<evidence type="ECO:0000313" key="8">
    <source>
        <dbReference type="Proteomes" id="UP000076852"/>
    </source>
</evidence>
<dbReference type="OrthoDB" id="9775207at2"/>
<evidence type="ECO:0000256" key="3">
    <source>
        <dbReference type="ARBA" id="ARBA00022989"/>
    </source>
</evidence>
<dbReference type="InterPro" id="IPR018490">
    <property type="entry name" value="cNMP-bd_dom_sf"/>
</dbReference>
<feature type="transmembrane region" description="Helical" evidence="5">
    <location>
        <begin position="77"/>
        <end position="94"/>
    </location>
</feature>
<dbReference type="SMART" id="SM00100">
    <property type="entry name" value="cNMP"/>
    <property type="match status" value="1"/>
</dbReference>
<keyword evidence="3 5" id="KW-1133">Transmembrane helix</keyword>
<dbReference type="SUPFAM" id="SSF50182">
    <property type="entry name" value="Sm-like ribonucleoproteins"/>
    <property type="match status" value="1"/>
</dbReference>
<keyword evidence="4 5" id="KW-0472">Membrane</keyword>
<dbReference type="InterPro" id="IPR006685">
    <property type="entry name" value="MscS_channel_2nd"/>
</dbReference>
<dbReference type="CDD" id="cd00038">
    <property type="entry name" value="CAP_ED"/>
    <property type="match status" value="1"/>
</dbReference>
<dbReference type="GO" id="GO:0008381">
    <property type="term" value="F:mechanosensitive monoatomic ion channel activity"/>
    <property type="evidence" value="ECO:0007669"/>
    <property type="project" value="UniProtKB-ARBA"/>
</dbReference>
<name>A0A160FQS6_9BURK</name>
<evidence type="ECO:0000313" key="7">
    <source>
        <dbReference type="EMBL" id="ANB75279.1"/>
    </source>
</evidence>
<dbReference type="EMBL" id="CP014579">
    <property type="protein sequence ID" value="ANB75279.1"/>
    <property type="molecule type" value="Genomic_DNA"/>
</dbReference>
<dbReference type="PANTHER" id="PTHR30566">
    <property type="entry name" value="YNAI-RELATED MECHANOSENSITIVE ION CHANNEL"/>
    <property type="match status" value="1"/>
</dbReference>
<evidence type="ECO:0000256" key="2">
    <source>
        <dbReference type="ARBA" id="ARBA00022692"/>
    </source>
</evidence>
<dbReference type="AlphaFoldDB" id="A0A160FQS6"/>